<evidence type="ECO:0000313" key="1">
    <source>
        <dbReference type="EMBL" id="MBP2330818.1"/>
    </source>
</evidence>
<keyword evidence="2" id="KW-1185">Reference proteome</keyword>
<proteinExistence type="predicted"/>
<name>A0ABS4U3P5_9PSEU</name>
<gene>
    <name evidence="1" type="ORF">JOF56_011203</name>
</gene>
<dbReference type="RefSeq" id="WP_209647497.1">
    <property type="nucleotide sequence ID" value="NZ_JAGINW010000001.1"/>
</dbReference>
<sequence length="169" mass="16652">MIAGLILVVGGQVAEAGPPSLVRVSDGGNGTATASCPNNTVLYGVGGDVTSGGAEPEIELTEDRVAGTATAEVNGNDSLTAYAICGPVGSPVLTEDNELGGVRQTSMQIGCDPGSHVYGAQAEIVPSGTGVVVTGIVPGPGLKVVTFNADDSQAVGNARWNISATIQCG</sequence>
<dbReference type="Proteomes" id="UP001519332">
    <property type="component" value="Unassembled WGS sequence"/>
</dbReference>
<dbReference type="EMBL" id="JAGINW010000001">
    <property type="protein sequence ID" value="MBP2330818.1"/>
    <property type="molecule type" value="Genomic_DNA"/>
</dbReference>
<accession>A0ABS4U3P5</accession>
<protein>
    <submittedName>
        <fullName evidence="1">Uncharacterized protein</fullName>
    </submittedName>
</protein>
<organism evidence="1 2">
    <name type="scientific">Kibdelosporangium banguiense</name>
    <dbReference type="NCBI Taxonomy" id="1365924"/>
    <lineage>
        <taxon>Bacteria</taxon>
        <taxon>Bacillati</taxon>
        <taxon>Actinomycetota</taxon>
        <taxon>Actinomycetes</taxon>
        <taxon>Pseudonocardiales</taxon>
        <taxon>Pseudonocardiaceae</taxon>
        <taxon>Kibdelosporangium</taxon>
    </lineage>
</organism>
<evidence type="ECO:0000313" key="2">
    <source>
        <dbReference type="Proteomes" id="UP001519332"/>
    </source>
</evidence>
<reference evidence="1 2" key="1">
    <citation type="submission" date="2021-03" db="EMBL/GenBank/DDBJ databases">
        <title>Sequencing the genomes of 1000 actinobacteria strains.</title>
        <authorList>
            <person name="Klenk H.-P."/>
        </authorList>
    </citation>
    <scope>NUCLEOTIDE SEQUENCE [LARGE SCALE GENOMIC DNA]</scope>
    <source>
        <strain evidence="1 2">DSM 46670</strain>
    </source>
</reference>
<comment type="caution">
    <text evidence="1">The sequence shown here is derived from an EMBL/GenBank/DDBJ whole genome shotgun (WGS) entry which is preliminary data.</text>
</comment>